<dbReference type="EMBL" id="CP028923">
    <property type="protein sequence ID" value="QCK15507.1"/>
    <property type="molecule type" value="Genomic_DNA"/>
</dbReference>
<keyword evidence="2" id="KW-1185">Reference proteome</keyword>
<evidence type="ECO:0000313" key="1">
    <source>
        <dbReference type="EMBL" id="QCK15507.1"/>
    </source>
</evidence>
<evidence type="ECO:0008006" key="3">
    <source>
        <dbReference type="Google" id="ProtNLM"/>
    </source>
</evidence>
<dbReference type="Proteomes" id="UP000298616">
    <property type="component" value="Chromosome"/>
</dbReference>
<evidence type="ECO:0000313" key="2">
    <source>
        <dbReference type="Proteomes" id="UP000298616"/>
    </source>
</evidence>
<dbReference type="OrthoDB" id="5187906at2"/>
<dbReference type="KEGG" id="fpf:DCC35_12510"/>
<accession>A0A4D7JLH8</accession>
<dbReference type="AlphaFoldDB" id="A0A4D7JLH8"/>
<protein>
    <recommendedName>
        <fullName evidence="3">DUF2116 family Zn-ribbon domain-containing protein</fullName>
    </recommendedName>
</protein>
<name>A0A4D7JLH8_9BACT</name>
<gene>
    <name evidence="1" type="ORF">DCC35_12510</name>
</gene>
<organism evidence="1 2">
    <name type="scientific">Mangrovivirga cuniculi</name>
    <dbReference type="NCBI Taxonomy" id="2715131"/>
    <lineage>
        <taxon>Bacteria</taxon>
        <taxon>Pseudomonadati</taxon>
        <taxon>Bacteroidota</taxon>
        <taxon>Cytophagia</taxon>
        <taxon>Cytophagales</taxon>
        <taxon>Mangrovivirgaceae</taxon>
        <taxon>Mangrovivirga</taxon>
    </lineage>
</organism>
<dbReference type="RefSeq" id="WP_137091104.1">
    <property type="nucleotide sequence ID" value="NZ_CP028923.1"/>
</dbReference>
<reference evidence="1 2" key="1">
    <citation type="submission" date="2018-04" db="EMBL/GenBank/DDBJ databases">
        <title>Complete genome uncultured novel isolate.</title>
        <authorList>
            <person name="Merlino G."/>
        </authorList>
    </citation>
    <scope>NUCLEOTIDE SEQUENCE [LARGE SCALE GENOMIC DNA]</scope>
    <source>
        <strain evidence="2">R1DC9</strain>
    </source>
</reference>
<sequence length="127" mass="14574">MKTRACKLCGNSINSGSRSDKIFCSDHCRSTFNNRISSGENNLIRRVNYRLQKNRRILNQLNPNGKTKVTRETLIAYGFDFSYVTSFYKAKNGNNYTFVYDQGYIDIGGNNLILVKNQRIVEKSSII</sequence>
<proteinExistence type="predicted"/>